<evidence type="ECO:0000313" key="3">
    <source>
        <dbReference type="EMBL" id="ACV78700.1"/>
    </source>
</evidence>
<evidence type="ECO:0000259" key="2">
    <source>
        <dbReference type="Pfam" id="PF18970"/>
    </source>
</evidence>
<feature type="compositionally biased region" description="Polar residues" evidence="1">
    <location>
        <begin position="15"/>
        <end position="24"/>
    </location>
</feature>
<proteinExistence type="predicted"/>
<feature type="domain" description="DUF5709" evidence="2">
    <location>
        <begin position="87"/>
        <end position="135"/>
    </location>
</feature>
<dbReference type="EMBL" id="CP001737">
    <property type="protein sequence ID" value="ACV78700.1"/>
    <property type="molecule type" value="Genomic_DNA"/>
</dbReference>
<name>C8XKD8_NAKMY</name>
<evidence type="ECO:0000256" key="1">
    <source>
        <dbReference type="SAM" id="MobiDB-lite"/>
    </source>
</evidence>
<dbReference type="RefSeq" id="WP_015747590.1">
    <property type="nucleotide sequence ID" value="NC_013235.1"/>
</dbReference>
<reference evidence="3 4" key="2">
    <citation type="journal article" date="2010" name="Stand. Genomic Sci.">
        <title>Complete genome sequence of Nakamurella multipartita type strain (Y-104).</title>
        <authorList>
            <person name="Tice H."/>
            <person name="Mayilraj S."/>
            <person name="Sims D."/>
            <person name="Lapidus A."/>
            <person name="Nolan M."/>
            <person name="Lucas S."/>
            <person name="Glavina Del Rio T."/>
            <person name="Copeland A."/>
            <person name="Cheng J.F."/>
            <person name="Meincke L."/>
            <person name="Bruce D."/>
            <person name="Goodwin L."/>
            <person name="Pitluck S."/>
            <person name="Ivanova N."/>
            <person name="Mavromatis K."/>
            <person name="Ovchinnikova G."/>
            <person name="Pati A."/>
            <person name="Chen A."/>
            <person name="Palaniappan K."/>
            <person name="Land M."/>
            <person name="Hauser L."/>
            <person name="Chang Y.J."/>
            <person name="Jeffries C.D."/>
            <person name="Detter J.C."/>
            <person name="Brettin T."/>
            <person name="Rohde M."/>
            <person name="Goker M."/>
            <person name="Bristow J."/>
            <person name="Eisen J.A."/>
            <person name="Markowitz V."/>
            <person name="Hugenholtz P."/>
            <person name="Kyrpides N.C."/>
            <person name="Klenk H.P."/>
            <person name="Chen F."/>
        </authorList>
    </citation>
    <scope>NUCLEOTIDE SEQUENCE [LARGE SCALE GENOMIC DNA]</scope>
    <source>
        <strain evidence="4">ATCC 700099 / DSM 44233 / CIP 104796 / JCM 9543 / NBRC 105858 / Y-104</strain>
    </source>
</reference>
<dbReference type="OrthoDB" id="3212066at2"/>
<organism evidence="3 4">
    <name type="scientific">Nakamurella multipartita (strain ATCC 700099 / DSM 44233 / CIP 104796 / JCM 9543 / NBRC 105858 / Y-104)</name>
    <name type="common">Microsphaera multipartita</name>
    <dbReference type="NCBI Taxonomy" id="479431"/>
    <lineage>
        <taxon>Bacteria</taxon>
        <taxon>Bacillati</taxon>
        <taxon>Actinomycetota</taxon>
        <taxon>Actinomycetes</taxon>
        <taxon>Nakamurellales</taxon>
        <taxon>Nakamurellaceae</taxon>
        <taxon>Nakamurella</taxon>
    </lineage>
</organism>
<dbReference type="STRING" id="479431.Namu_2324"/>
<dbReference type="InParanoid" id="C8XKD8"/>
<dbReference type="InterPro" id="IPR043763">
    <property type="entry name" value="DUF5709"/>
</dbReference>
<dbReference type="HOGENOM" id="CLU_109389_1_0_11"/>
<feature type="region of interest" description="Disordered" evidence="1">
    <location>
        <begin position="1"/>
        <end position="70"/>
    </location>
</feature>
<gene>
    <name evidence="3" type="ordered locus">Namu_2324</name>
</gene>
<dbReference type="AlphaFoldDB" id="C8XKD8"/>
<keyword evidence="4" id="KW-1185">Reference proteome</keyword>
<accession>C8XKD8</accession>
<protein>
    <recommendedName>
        <fullName evidence="2">DUF5709 domain-containing protein</fullName>
    </recommendedName>
</protein>
<dbReference type="Pfam" id="PF18970">
    <property type="entry name" value="DUF5709"/>
    <property type="match status" value="1"/>
</dbReference>
<evidence type="ECO:0000313" key="4">
    <source>
        <dbReference type="Proteomes" id="UP000002218"/>
    </source>
</evidence>
<dbReference type="eggNOG" id="ENOG5033198">
    <property type="taxonomic scope" value="Bacteria"/>
</dbReference>
<feature type="compositionally biased region" description="Basic and acidic residues" evidence="1">
    <location>
        <begin position="56"/>
        <end position="70"/>
    </location>
</feature>
<dbReference type="KEGG" id="nml:Namu_2324"/>
<reference evidence="4" key="1">
    <citation type="submission" date="2009-09" db="EMBL/GenBank/DDBJ databases">
        <title>The complete genome of Nakamurella multipartita DSM 44233.</title>
        <authorList>
            <consortium name="US DOE Joint Genome Institute (JGI-PGF)"/>
            <person name="Lucas S."/>
            <person name="Copeland A."/>
            <person name="Lapidus A."/>
            <person name="Glavina del Rio T."/>
            <person name="Dalin E."/>
            <person name="Tice H."/>
            <person name="Bruce D."/>
            <person name="Goodwin L."/>
            <person name="Pitluck S."/>
            <person name="Kyrpides N."/>
            <person name="Mavromatis K."/>
            <person name="Ivanova N."/>
            <person name="Ovchinnikova G."/>
            <person name="Sims D."/>
            <person name="Meincke L."/>
            <person name="Brettin T."/>
            <person name="Detter J.C."/>
            <person name="Han C."/>
            <person name="Larimer F."/>
            <person name="Land M."/>
            <person name="Hauser L."/>
            <person name="Markowitz V."/>
            <person name="Cheng J.-F."/>
            <person name="Hugenholtz P."/>
            <person name="Woyke T."/>
            <person name="Wu D."/>
            <person name="Klenk H.-P."/>
            <person name="Eisen J.A."/>
        </authorList>
    </citation>
    <scope>NUCLEOTIDE SEQUENCE [LARGE SCALE GENOMIC DNA]</scope>
    <source>
        <strain evidence="4">ATCC 700099 / DSM 44233 / CIP 104796 / JCM 9543 / NBRC 105858 / Y-104</strain>
    </source>
</reference>
<dbReference type="Proteomes" id="UP000002218">
    <property type="component" value="Chromosome"/>
</dbReference>
<sequence length="139" mass="15340">MIDETQPGYDVTEGVSEQLTVSDTLSDERLDDFLDEGYNPPDREPTVQVPTESEEERGQSLDELLRAETPDVWERDEENLFDESGDEVGDVRAGRLVADGSDAYADNRNDVLADDVGIDGAGASAEEAAMHVIDEYDQR</sequence>